<keyword evidence="4" id="KW-1185">Reference proteome</keyword>
<sequence length="395" mass="45655">MEQSKISGYKIRLGIRSKLIFLLLVFQILVFMPFILNINNANAVSGGTPGERTGQQMIYDPILDEIVLYGGNRGNGVRSSLDTVWKYSISDSQWREISSETTPVSRFSHHMVYLPINRSIFLFGGCKTSDYERLGDTWLYNLDNNTWEEVSPSVSPSARSDLALCYDSLKNRVLLFGGYNYDDSKLNDLWVYYPNNNSWTELAPSSSPPSDYGHSLFYRNNGGDVYTFGRSSTQNINDLWEYDTSANSWAKMTVASPIPSYRYWHNMRYSNISDVCLLFGGSSFNVDKDDSWIFNFTTDSWTEIQSDNNPPNRVVFSMCHDSHRDQIYMYGGLGEDYSICREDFWKFNFTSMIWEEIEMPSNSSISGYKFLDLCFYSLISLPFLIYIRKKKWKSQ</sequence>
<keyword evidence="1" id="KW-0880">Kelch repeat</keyword>
<dbReference type="PANTHER" id="PTHR46093">
    <property type="entry name" value="ACYL-COA-BINDING DOMAIN-CONTAINING PROTEIN 5"/>
    <property type="match status" value="1"/>
</dbReference>
<dbReference type="Pfam" id="PF24681">
    <property type="entry name" value="Kelch_KLHDC2_KLHL20_DRC7"/>
    <property type="match status" value="1"/>
</dbReference>
<evidence type="ECO:0000256" key="2">
    <source>
        <dbReference type="ARBA" id="ARBA00022737"/>
    </source>
</evidence>
<dbReference type="OrthoDB" id="41193at2157"/>
<reference evidence="3 4" key="1">
    <citation type="journal article" date="2020" name="Nature">
        <title>Isolation of an archaeon at the prokaryote-eukaryote interface.</title>
        <authorList>
            <person name="Imachi H."/>
            <person name="Nobu M.K."/>
            <person name="Nakahara N."/>
            <person name="Morono Y."/>
            <person name="Ogawara M."/>
            <person name="Takaki Y."/>
            <person name="Takano Y."/>
            <person name="Uematsu K."/>
            <person name="Ikuta T."/>
            <person name="Ito M."/>
            <person name="Matsui Y."/>
            <person name="Miyazaki M."/>
            <person name="Murata K."/>
            <person name="Saito Y."/>
            <person name="Sakai S."/>
            <person name="Song C."/>
            <person name="Tasumi E."/>
            <person name="Yamanaka Y."/>
            <person name="Yamaguchi T."/>
            <person name="Kamagata Y."/>
            <person name="Tamaki H."/>
            <person name="Takai K."/>
        </authorList>
    </citation>
    <scope>NUCLEOTIDE SEQUENCE [LARGE SCALE GENOMIC DNA]</scope>
    <source>
        <strain evidence="3 4">MK-D1</strain>
    </source>
</reference>
<dbReference type="AlphaFoldDB" id="A0A5B9DAN1"/>
<name>A0A5B9DAN1_9ARCH</name>
<reference evidence="3 4" key="2">
    <citation type="journal article" date="2024" name="Int. J. Syst. Evol. Microbiol.">
        <title>Promethearchaeum syntrophicum gen. nov., sp. nov., an anaerobic, obligately syntrophic archaeon, the first isolate of the lineage 'Asgard' archaea, and proposal of the new archaeal phylum Promethearchaeota phyl. nov. and kingdom Promethearchaeati regn. nov.</title>
        <authorList>
            <person name="Imachi H."/>
            <person name="Nobu M.K."/>
            <person name="Kato S."/>
            <person name="Takaki Y."/>
            <person name="Miyazaki M."/>
            <person name="Miyata M."/>
            <person name="Ogawara M."/>
            <person name="Saito Y."/>
            <person name="Sakai S."/>
            <person name="Tahara Y.O."/>
            <person name="Takano Y."/>
            <person name="Tasumi E."/>
            <person name="Uematsu K."/>
            <person name="Yoshimura T."/>
            <person name="Itoh T."/>
            <person name="Ohkuma M."/>
            <person name="Takai K."/>
        </authorList>
    </citation>
    <scope>NUCLEOTIDE SEQUENCE [LARGE SCALE GENOMIC DNA]</scope>
    <source>
        <strain evidence="3 4">MK-D1</strain>
    </source>
</reference>
<organism evidence="3 4">
    <name type="scientific">Promethearchaeum syntrophicum</name>
    <dbReference type="NCBI Taxonomy" id="2594042"/>
    <lineage>
        <taxon>Archaea</taxon>
        <taxon>Promethearchaeati</taxon>
        <taxon>Promethearchaeota</taxon>
        <taxon>Promethearchaeia</taxon>
        <taxon>Promethearchaeales</taxon>
        <taxon>Promethearchaeaceae</taxon>
        <taxon>Promethearchaeum</taxon>
    </lineage>
</organism>
<evidence type="ECO:0000313" key="4">
    <source>
        <dbReference type="Proteomes" id="UP000321408"/>
    </source>
</evidence>
<dbReference type="InterPro" id="IPR006652">
    <property type="entry name" value="Kelch_1"/>
</dbReference>
<dbReference type="InterPro" id="IPR015915">
    <property type="entry name" value="Kelch-typ_b-propeller"/>
</dbReference>
<dbReference type="PANTHER" id="PTHR46093:SF18">
    <property type="entry name" value="FIBRONECTIN TYPE-III DOMAIN-CONTAINING PROTEIN"/>
    <property type="match status" value="1"/>
</dbReference>
<dbReference type="EMBL" id="CP042905">
    <property type="protein sequence ID" value="QEE16193.2"/>
    <property type="molecule type" value="Genomic_DNA"/>
</dbReference>
<dbReference type="GO" id="GO:0016853">
    <property type="term" value="F:isomerase activity"/>
    <property type="evidence" value="ECO:0007669"/>
    <property type="project" value="UniProtKB-KW"/>
</dbReference>
<evidence type="ECO:0000313" key="3">
    <source>
        <dbReference type="EMBL" id="QEE16193.2"/>
    </source>
</evidence>
<evidence type="ECO:0000256" key="1">
    <source>
        <dbReference type="ARBA" id="ARBA00022441"/>
    </source>
</evidence>
<dbReference type="Gene3D" id="2.120.10.80">
    <property type="entry name" value="Kelch-type beta propeller"/>
    <property type="match status" value="3"/>
</dbReference>
<dbReference type="KEGG" id="psyt:DSAG12_02023"/>
<dbReference type="Pfam" id="PF01344">
    <property type="entry name" value="Kelch_1"/>
    <property type="match status" value="1"/>
</dbReference>
<dbReference type="SUPFAM" id="SSF117281">
    <property type="entry name" value="Kelch motif"/>
    <property type="match status" value="1"/>
</dbReference>
<proteinExistence type="predicted"/>
<dbReference type="SMART" id="SM00612">
    <property type="entry name" value="Kelch"/>
    <property type="match status" value="4"/>
</dbReference>
<dbReference type="Proteomes" id="UP000321408">
    <property type="component" value="Chromosome"/>
</dbReference>
<protein>
    <submittedName>
        <fullName evidence="3">Kelch repeat-containing protein</fullName>
    </submittedName>
</protein>
<gene>
    <name evidence="3" type="ORF">DSAG12_02023</name>
</gene>
<keyword evidence="2" id="KW-0677">Repeat</keyword>
<accession>A0A5B9DAN1</accession>